<dbReference type="GeneID" id="8384727"/>
<name>C7NMF3_HALUD</name>
<dbReference type="RefSeq" id="WP_015790158.1">
    <property type="nucleotide sequence ID" value="NC_013158.1"/>
</dbReference>
<reference evidence="2 3" key="1">
    <citation type="journal article" date="2009" name="Stand. Genomic Sci.">
        <title>Complete genome sequence of Halorhabdus utahensis type strain (AX-2).</title>
        <authorList>
            <person name="Anderson I."/>
            <person name="Tindall B.J."/>
            <person name="Pomrenke H."/>
            <person name="Goker M."/>
            <person name="Lapidus A."/>
            <person name="Nolan M."/>
            <person name="Copeland A."/>
            <person name="Glavina Del Rio T."/>
            <person name="Chen F."/>
            <person name="Tice H."/>
            <person name="Cheng J.F."/>
            <person name="Lucas S."/>
            <person name="Chertkov O."/>
            <person name="Bruce D."/>
            <person name="Brettin T."/>
            <person name="Detter J.C."/>
            <person name="Han C."/>
            <person name="Goodwin L."/>
            <person name="Land M."/>
            <person name="Hauser L."/>
            <person name="Chang Y.J."/>
            <person name="Jeffries C.D."/>
            <person name="Pitluck S."/>
            <person name="Pati A."/>
            <person name="Mavromatis K."/>
            <person name="Ivanova N."/>
            <person name="Ovchinnikova G."/>
            <person name="Chen A."/>
            <person name="Palaniappan K."/>
            <person name="Chain P."/>
            <person name="Rohde M."/>
            <person name="Bristow J."/>
            <person name="Eisen J.A."/>
            <person name="Markowitz V."/>
            <person name="Hugenholtz P."/>
            <person name="Kyrpides N.C."/>
            <person name="Klenk H.P."/>
        </authorList>
    </citation>
    <scope>NUCLEOTIDE SEQUENCE [LARGE SCALE GENOMIC DNA]</scope>
    <source>
        <strain evidence="3">DSM 12940 / JCM 11049 / AX-2</strain>
    </source>
</reference>
<dbReference type="STRING" id="519442.Huta_2426"/>
<evidence type="ECO:0000256" key="1">
    <source>
        <dbReference type="SAM" id="MobiDB-lite"/>
    </source>
</evidence>
<gene>
    <name evidence="2" type="ordered locus">Huta_2426</name>
</gene>
<organism evidence="2 3">
    <name type="scientific">Halorhabdus utahensis (strain DSM 12940 / JCM 11049 / AX-2)</name>
    <dbReference type="NCBI Taxonomy" id="519442"/>
    <lineage>
        <taxon>Archaea</taxon>
        <taxon>Methanobacteriati</taxon>
        <taxon>Methanobacteriota</taxon>
        <taxon>Stenosarchaea group</taxon>
        <taxon>Halobacteria</taxon>
        <taxon>Halobacteriales</taxon>
        <taxon>Haloarculaceae</taxon>
        <taxon>Halorhabdus</taxon>
    </lineage>
</organism>
<keyword evidence="3" id="KW-1185">Reference proteome</keyword>
<accession>C7NMF3</accession>
<dbReference type="KEGG" id="hut:Huta_2426"/>
<protein>
    <submittedName>
        <fullName evidence="2">Uncharacterized protein</fullName>
    </submittedName>
</protein>
<evidence type="ECO:0000313" key="2">
    <source>
        <dbReference type="EMBL" id="ACV12592.1"/>
    </source>
</evidence>
<dbReference type="EMBL" id="CP001687">
    <property type="protein sequence ID" value="ACV12592.1"/>
    <property type="molecule type" value="Genomic_DNA"/>
</dbReference>
<feature type="region of interest" description="Disordered" evidence="1">
    <location>
        <begin position="113"/>
        <end position="146"/>
    </location>
</feature>
<dbReference type="InterPro" id="IPR055523">
    <property type="entry name" value="DUF7097"/>
</dbReference>
<dbReference type="eggNOG" id="arCOG04666">
    <property type="taxonomic scope" value="Archaea"/>
</dbReference>
<proteinExistence type="predicted"/>
<feature type="compositionally biased region" description="Basic and acidic residues" evidence="1">
    <location>
        <begin position="122"/>
        <end position="133"/>
    </location>
</feature>
<dbReference type="AlphaFoldDB" id="C7NMF3"/>
<dbReference type="HOGENOM" id="CLU_120318_0_0_2"/>
<dbReference type="OrthoDB" id="284647at2157"/>
<dbReference type="Proteomes" id="UP000002071">
    <property type="component" value="Chromosome"/>
</dbReference>
<feature type="compositionally biased region" description="Basic and acidic residues" evidence="1">
    <location>
        <begin position="186"/>
        <end position="195"/>
    </location>
</feature>
<evidence type="ECO:0000313" key="3">
    <source>
        <dbReference type="Proteomes" id="UP000002071"/>
    </source>
</evidence>
<feature type="region of interest" description="Disordered" evidence="1">
    <location>
        <begin position="173"/>
        <end position="212"/>
    </location>
</feature>
<dbReference type="Pfam" id="PF23382">
    <property type="entry name" value="DUF7097"/>
    <property type="match status" value="1"/>
</dbReference>
<sequence length="212" mass="23430">MKKTDAGTTVGVGDPYAYVDRCDHCTDEGRCRFAVDRGDVDPSFADELSSRDFRCPVVGDPQETGLTGPWDWKDCPHMRARNRDRECARCGLEERRSAHTDERPLLEEHHLSYAEGGARSAAETRAESERDPRASGSEPGDGGTRAETDALAHEITIYLCRWCHAKVHNSWAGVADPASPDSEAIAAREARRSQEQSELSFESAADRFDDSS</sequence>